<accession>A0A370TX80</accession>
<evidence type="ECO:0000313" key="2">
    <source>
        <dbReference type="EMBL" id="RDL40088.1"/>
    </source>
</evidence>
<reference evidence="2 3" key="1">
    <citation type="journal article" date="2018" name="IMA Fungus">
        <title>IMA Genome-F 9: Draft genome sequence of Annulohypoxylon stygium, Aspergillus mulundensis, Berkeleyomyces basicola (syn. Thielaviopsis basicola), Ceratocystis smalleyi, two Cercospora beticola strains, Coleophoma cylindrospora, Fusarium fracticaudum, Phialophora cf. hyalina, and Morchella septimelata.</title>
        <authorList>
            <person name="Wingfield B.D."/>
            <person name="Bills G.F."/>
            <person name="Dong Y."/>
            <person name="Huang W."/>
            <person name="Nel W.J."/>
            <person name="Swalarsk-Parry B.S."/>
            <person name="Vaghefi N."/>
            <person name="Wilken P.M."/>
            <person name="An Z."/>
            <person name="de Beer Z.W."/>
            <person name="De Vos L."/>
            <person name="Chen L."/>
            <person name="Duong T.A."/>
            <person name="Gao Y."/>
            <person name="Hammerbacher A."/>
            <person name="Kikkert J.R."/>
            <person name="Li Y."/>
            <person name="Li H."/>
            <person name="Li K."/>
            <person name="Li Q."/>
            <person name="Liu X."/>
            <person name="Ma X."/>
            <person name="Naidoo K."/>
            <person name="Pethybridge S.J."/>
            <person name="Sun J."/>
            <person name="Steenkamp E.T."/>
            <person name="van der Nest M.A."/>
            <person name="van Wyk S."/>
            <person name="Wingfield M.J."/>
            <person name="Xiong C."/>
            <person name="Yue Q."/>
            <person name="Zhang X."/>
        </authorList>
    </citation>
    <scope>NUCLEOTIDE SEQUENCE [LARGE SCALE GENOMIC DNA]</scope>
    <source>
        <strain evidence="2 3">BP 5553</strain>
    </source>
</reference>
<protein>
    <submittedName>
        <fullName evidence="2">Uncharacterized protein</fullName>
    </submittedName>
</protein>
<proteinExistence type="predicted"/>
<dbReference type="RefSeq" id="XP_031872744.1">
    <property type="nucleotide sequence ID" value="XM_032008690.1"/>
</dbReference>
<dbReference type="AlphaFoldDB" id="A0A370TX80"/>
<name>A0A370TX80_9HELO</name>
<evidence type="ECO:0000313" key="3">
    <source>
        <dbReference type="Proteomes" id="UP000254866"/>
    </source>
</evidence>
<organism evidence="2 3">
    <name type="scientific">Venustampulla echinocandica</name>
    <dbReference type="NCBI Taxonomy" id="2656787"/>
    <lineage>
        <taxon>Eukaryota</taxon>
        <taxon>Fungi</taxon>
        <taxon>Dikarya</taxon>
        <taxon>Ascomycota</taxon>
        <taxon>Pezizomycotina</taxon>
        <taxon>Leotiomycetes</taxon>
        <taxon>Helotiales</taxon>
        <taxon>Pleuroascaceae</taxon>
        <taxon>Venustampulla</taxon>
    </lineage>
</organism>
<feature type="compositionally biased region" description="Basic and acidic residues" evidence="1">
    <location>
        <begin position="119"/>
        <end position="132"/>
    </location>
</feature>
<evidence type="ECO:0000256" key="1">
    <source>
        <dbReference type="SAM" id="MobiDB-lite"/>
    </source>
</evidence>
<keyword evidence="3" id="KW-1185">Reference proteome</keyword>
<comment type="caution">
    <text evidence="2">The sequence shown here is derived from an EMBL/GenBank/DDBJ whole genome shotgun (WGS) entry which is preliminary data.</text>
</comment>
<sequence>MEYALRSPVRLVSLRPWEAILSFERVAVVSAASRYEVLARKTVYEPRPQDGHIQSVGVQEAHCTTTCTGSRIVDRKSRLTETPVQTREQCRSEASDSSPEGHCWPKPTTTRTRSRRNSPVKERLPRTMEKQQRQSQQRQCRARPEQRLVGQGRLVHLVHLVLQLEAWRLTFGCPTA</sequence>
<dbReference type="EMBL" id="NPIC01000001">
    <property type="protein sequence ID" value="RDL40088.1"/>
    <property type="molecule type" value="Genomic_DNA"/>
</dbReference>
<dbReference type="GeneID" id="43592916"/>
<dbReference type="Proteomes" id="UP000254866">
    <property type="component" value="Unassembled WGS sequence"/>
</dbReference>
<feature type="region of interest" description="Disordered" evidence="1">
    <location>
        <begin position="78"/>
        <end position="144"/>
    </location>
</feature>
<gene>
    <name evidence="2" type="ORF">BP5553_00067</name>
</gene>